<dbReference type="PROSITE" id="PS50250">
    <property type="entry name" value="PCI"/>
    <property type="match status" value="1"/>
</dbReference>
<dbReference type="InterPro" id="IPR000717">
    <property type="entry name" value="PCI_dom"/>
</dbReference>
<evidence type="ECO:0000259" key="8">
    <source>
        <dbReference type="PROSITE" id="PS50250"/>
    </source>
</evidence>
<organism evidence="9 10">
    <name type="scientific">Dentipellis fragilis</name>
    <dbReference type="NCBI Taxonomy" id="205917"/>
    <lineage>
        <taxon>Eukaryota</taxon>
        <taxon>Fungi</taxon>
        <taxon>Dikarya</taxon>
        <taxon>Basidiomycota</taxon>
        <taxon>Agaricomycotina</taxon>
        <taxon>Agaricomycetes</taxon>
        <taxon>Russulales</taxon>
        <taxon>Hericiaceae</taxon>
        <taxon>Dentipellis</taxon>
    </lineage>
</organism>
<accession>A0A4Y9YGG0</accession>
<evidence type="ECO:0000256" key="1">
    <source>
        <dbReference type="ARBA" id="ARBA00004123"/>
    </source>
</evidence>
<keyword evidence="4" id="KW-0963">Cytoplasm</keyword>
<reference evidence="9 10" key="1">
    <citation type="submission" date="2019-02" db="EMBL/GenBank/DDBJ databases">
        <title>Genome sequencing of the rare red list fungi Dentipellis fragilis.</title>
        <authorList>
            <person name="Buettner E."/>
            <person name="Kellner H."/>
        </authorList>
    </citation>
    <scope>NUCLEOTIDE SEQUENCE [LARGE SCALE GENOMIC DNA]</scope>
    <source>
        <strain evidence="9 10">DSM 105465</strain>
    </source>
</reference>
<comment type="subcellular location">
    <subcellularLocation>
        <location evidence="2">Cytoplasm</location>
    </subcellularLocation>
    <subcellularLocation>
        <location evidence="1">Nucleus</location>
    </subcellularLocation>
</comment>
<dbReference type="Proteomes" id="UP000298327">
    <property type="component" value="Unassembled WGS sequence"/>
</dbReference>
<protein>
    <recommendedName>
        <fullName evidence="8">PCI domain-containing protein</fullName>
    </recommendedName>
</protein>
<evidence type="ECO:0000313" key="9">
    <source>
        <dbReference type="EMBL" id="TFY61636.1"/>
    </source>
</evidence>
<keyword evidence="10" id="KW-1185">Reference proteome</keyword>
<comment type="similarity">
    <text evidence="3">Belongs to the CSN1 family.</text>
</comment>
<keyword evidence="6" id="KW-0539">Nucleus</keyword>
<comment type="caution">
    <text evidence="9">The sequence shown here is derived from an EMBL/GenBank/DDBJ whole genome shotgun (WGS) entry which is preliminary data.</text>
</comment>
<evidence type="ECO:0000256" key="2">
    <source>
        <dbReference type="ARBA" id="ARBA00004496"/>
    </source>
</evidence>
<dbReference type="PANTHER" id="PTHR14145:SF2">
    <property type="entry name" value="COP9 SIGNALOSOME COMPLEX SUBUNIT 1"/>
    <property type="match status" value="1"/>
</dbReference>
<evidence type="ECO:0000256" key="7">
    <source>
        <dbReference type="SAM" id="MobiDB-lite"/>
    </source>
</evidence>
<dbReference type="GO" id="GO:0008180">
    <property type="term" value="C:COP9 signalosome"/>
    <property type="evidence" value="ECO:0007669"/>
    <property type="project" value="UniProtKB-KW"/>
</dbReference>
<evidence type="ECO:0000256" key="6">
    <source>
        <dbReference type="ARBA" id="ARBA00023242"/>
    </source>
</evidence>
<dbReference type="SUPFAM" id="SSF46785">
    <property type="entry name" value="Winged helix' DNA-binding domain"/>
    <property type="match status" value="1"/>
</dbReference>
<dbReference type="GO" id="GO:0005737">
    <property type="term" value="C:cytoplasm"/>
    <property type="evidence" value="ECO:0007669"/>
    <property type="project" value="UniProtKB-SubCell"/>
</dbReference>
<proteinExistence type="inferred from homology"/>
<evidence type="ECO:0000256" key="4">
    <source>
        <dbReference type="ARBA" id="ARBA00022490"/>
    </source>
</evidence>
<evidence type="ECO:0000313" key="10">
    <source>
        <dbReference type="Proteomes" id="UP000298327"/>
    </source>
</evidence>
<dbReference type="Gene3D" id="1.25.40.570">
    <property type="match status" value="1"/>
</dbReference>
<dbReference type="InterPro" id="IPR036390">
    <property type="entry name" value="WH_DNA-bd_sf"/>
</dbReference>
<dbReference type="STRING" id="205917.A0A4Y9YGG0"/>
<sequence>MWQTRHALDPLLAPHMASLTGHLRARALVQYFQPFSTIRLERMSAAFGWTVEQTEKEVVKLIQRGEILARVDSQNKILKARSTDPRAQLYAHALKTGADMQNATRKLLLRLRLQQTDLVVRKQQQTGQSGAAGASAGSGSIGPNDVA</sequence>
<dbReference type="Pfam" id="PF01399">
    <property type="entry name" value="PCI"/>
    <property type="match status" value="1"/>
</dbReference>
<dbReference type="InterPro" id="IPR019585">
    <property type="entry name" value="Rpn7/CSN1"/>
</dbReference>
<dbReference type="EMBL" id="SEOQ01000499">
    <property type="protein sequence ID" value="TFY61636.1"/>
    <property type="molecule type" value="Genomic_DNA"/>
</dbReference>
<dbReference type="PANTHER" id="PTHR14145">
    <property type="entry name" value="26S PROTESOME SUBUNIT 6"/>
    <property type="match status" value="1"/>
</dbReference>
<keyword evidence="5" id="KW-0736">Signalosome</keyword>
<feature type="region of interest" description="Disordered" evidence="7">
    <location>
        <begin position="122"/>
        <end position="147"/>
    </location>
</feature>
<feature type="compositionally biased region" description="Low complexity" evidence="7">
    <location>
        <begin position="123"/>
        <end position="138"/>
    </location>
</feature>
<evidence type="ECO:0000256" key="5">
    <source>
        <dbReference type="ARBA" id="ARBA00022790"/>
    </source>
</evidence>
<feature type="domain" description="PCI" evidence="8">
    <location>
        <begin position="1"/>
        <end position="85"/>
    </location>
</feature>
<dbReference type="SMART" id="SM00088">
    <property type="entry name" value="PINT"/>
    <property type="match status" value="1"/>
</dbReference>
<name>A0A4Y9YGG0_9AGAM</name>
<dbReference type="AlphaFoldDB" id="A0A4Y9YGG0"/>
<gene>
    <name evidence="9" type="ORF">EVG20_g6986</name>
</gene>
<dbReference type="OrthoDB" id="422427at2759"/>
<evidence type="ECO:0000256" key="3">
    <source>
        <dbReference type="ARBA" id="ARBA00008793"/>
    </source>
</evidence>